<gene>
    <name evidence="1" type="ORF">LV83_02302</name>
</gene>
<comment type="caution">
    <text evidence="1">The sequence shown here is derived from an EMBL/GenBank/DDBJ whole genome shotgun (WGS) entry which is preliminary data.</text>
</comment>
<sequence>MRRYIFGLIVLVPILMSCAEDEEKVIQTDLPTEASQLFSISKDWNESLYFAMITWKEYQQVDSLDLPGCPAIHLDQVSKVVTLDFLAGSTCTQSGEYSRSGKLTIKFEDPLANSINKWTLTYDDYHFGSKKIEGIRTFTRSGSDEVLEEFNDLVESTETNLSTEFSGKFKHSKTYVNNSLTSFSSTGSLTGINAVGREFQIAINAPVNRFINCLQENEVLPKVGAENWFVSRGGNSEVSYLTTYEVLVDECKVAANTMLPDGRKLLLNPKK</sequence>
<dbReference type="Proteomes" id="UP000249610">
    <property type="component" value="Unassembled WGS sequence"/>
</dbReference>
<dbReference type="OrthoDB" id="838897at2"/>
<accession>A0A327PCN4</accession>
<protein>
    <submittedName>
        <fullName evidence="1">Uncharacterized protein</fullName>
    </submittedName>
</protein>
<evidence type="ECO:0000313" key="2">
    <source>
        <dbReference type="Proteomes" id="UP000249610"/>
    </source>
</evidence>
<name>A0A327PCN4_9BACT</name>
<dbReference type="AlphaFoldDB" id="A0A327PCN4"/>
<proteinExistence type="predicted"/>
<dbReference type="PROSITE" id="PS51257">
    <property type="entry name" value="PROKAR_LIPOPROTEIN"/>
    <property type="match status" value="1"/>
</dbReference>
<keyword evidence="2" id="KW-1185">Reference proteome</keyword>
<dbReference type="EMBL" id="QLLK01000006">
    <property type="protein sequence ID" value="RAI89261.1"/>
    <property type="molecule type" value="Genomic_DNA"/>
</dbReference>
<reference evidence="1 2" key="1">
    <citation type="submission" date="2018-06" db="EMBL/GenBank/DDBJ databases">
        <title>Genomic Encyclopedia of Archaeal and Bacterial Type Strains, Phase II (KMG-II): from individual species to whole genera.</title>
        <authorList>
            <person name="Goeker M."/>
        </authorList>
    </citation>
    <scope>NUCLEOTIDE SEQUENCE [LARGE SCALE GENOMIC DNA]</scope>
    <source>
        <strain evidence="1 2">DSM 23446</strain>
    </source>
</reference>
<dbReference type="RefSeq" id="WP_111611653.1">
    <property type="nucleotide sequence ID" value="NZ_QLLK01000006.1"/>
</dbReference>
<evidence type="ECO:0000313" key="1">
    <source>
        <dbReference type="EMBL" id="RAI89261.1"/>
    </source>
</evidence>
<organism evidence="1 2">
    <name type="scientific">Algoriphagus yeomjeoni</name>
    <dbReference type="NCBI Taxonomy" id="291403"/>
    <lineage>
        <taxon>Bacteria</taxon>
        <taxon>Pseudomonadati</taxon>
        <taxon>Bacteroidota</taxon>
        <taxon>Cytophagia</taxon>
        <taxon>Cytophagales</taxon>
        <taxon>Cyclobacteriaceae</taxon>
        <taxon>Algoriphagus</taxon>
    </lineage>
</organism>